<dbReference type="RefSeq" id="WP_130274795.1">
    <property type="nucleotide sequence ID" value="NZ_SGXG01000001.1"/>
</dbReference>
<keyword evidence="3" id="KW-1185">Reference proteome</keyword>
<proteinExistence type="predicted"/>
<dbReference type="AlphaFoldDB" id="A0A4Q7P6N4"/>
<keyword evidence="1" id="KW-0732">Signal</keyword>
<comment type="caution">
    <text evidence="2">The sequence shown here is derived from an EMBL/GenBank/DDBJ whole genome shotgun (WGS) entry which is preliminary data.</text>
</comment>
<accession>A0A4Q7P6N4</accession>
<evidence type="ECO:0000256" key="1">
    <source>
        <dbReference type="SAM" id="SignalP"/>
    </source>
</evidence>
<name>A0A4Q7P6N4_9BACT</name>
<reference evidence="2 3" key="1">
    <citation type="submission" date="2019-02" db="EMBL/GenBank/DDBJ databases">
        <title>Genomic Encyclopedia of Archaeal and Bacterial Type Strains, Phase II (KMG-II): from individual species to whole genera.</title>
        <authorList>
            <person name="Goeker M."/>
        </authorList>
    </citation>
    <scope>NUCLEOTIDE SEQUENCE [LARGE SCALE GENOMIC DNA]</scope>
    <source>
        <strain evidence="2 3">DSM 21411</strain>
    </source>
</reference>
<gene>
    <name evidence="2" type="ORF">BC751_1284</name>
</gene>
<sequence>MKKLLACIMLFGSMAYATASEERKSEVPVSLKKVEENKVLFRFKGTPEGPVTVRIYDENNTLVKRHRVFYNNAFAKVYNFNQIGPGNYTMEIMNGQNLVDRLSINLESPVKKPTHFITSNLEPMRDNAFRLSVNSEIPEDITVSIFKDGALLHEEKLDNVSGLNKIYRMQGISMLSRIDFYINTESGYTERIIAR</sequence>
<dbReference type="Proteomes" id="UP000292209">
    <property type="component" value="Unassembled WGS sequence"/>
</dbReference>
<evidence type="ECO:0000313" key="2">
    <source>
        <dbReference type="EMBL" id="RZS95743.1"/>
    </source>
</evidence>
<evidence type="ECO:0000313" key="3">
    <source>
        <dbReference type="Proteomes" id="UP000292209"/>
    </source>
</evidence>
<organism evidence="2 3">
    <name type="scientific">Cecembia calidifontis</name>
    <dbReference type="NCBI Taxonomy" id="1187080"/>
    <lineage>
        <taxon>Bacteria</taxon>
        <taxon>Pseudomonadati</taxon>
        <taxon>Bacteroidota</taxon>
        <taxon>Cytophagia</taxon>
        <taxon>Cytophagales</taxon>
        <taxon>Cyclobacteriaceae</taxon>
        <taxon>Cecembia</taxon>
    </lineage>
</organism>
<feature type="chain" id="PRO_5020726527" description="Fimbrillin-A associated anchor protein Mfa1/Mfa2" evidence="1">
    <location>
        <begin position="20"/>
        <end position="195"/>
    </location>
</feature>
<dbReference type="EMBL" id="SGXG01000001">
    <property type="protein sequence ID" value="RZS95743.1"/>
    <property type="molecule type" value="Genomic_DNA"/>
</dbReference>
<protein>
    <recommendedName>
        <fullName evidence="4">Fimbrillin-A associated anchor protein Mfa1/Mfa2</fullName>
    </recommendedName>
</protein>
<feature type="signal peptide" evidence="1">
    <location>
        <begin position="1"/>
        <end position="19"/>
    </location>
</feature>
<evidence type="ECO:0008006" key="4">
    <source>
        <dbReference type="Google" id="ProtNLM"/>
    </source>
</evidence>
<dbReference type="OrthoDB" id="978867at2"/>